<evidence type="ECO:0000313" key="6">
    <source>
        <dbReference type="Proteomes" id="UP000032068"/>
    </source>
</evidence>
<gene>
    <name evidence="5" type="primary">phhB</name>
    <name evidence="5" type="ORF">RU08_22555</name>
</gene>
<reference evidence="5 6" key="1">
    <citation type="submission" date="2014-12" db="EMBL/GenBank/DDBJ databases">
        <title>16Stimator: statistical estimation of ribosomal gene copy numbers from draft genome assemblies.</title>
        <authorList>
            <person name="Perisin M.A."/>
            <person name="Vetter M."/>
            <person name="Gilbert J.A."/>
            <person name="Bergelson J."/>
        </authorList>
    </citation>
    <scope>NUCLEOTIDE SEQUENCE [LARGE SCALE GENOMIC DNA]</scope>
    <source>
        <strain evidence="5 6">MEJ086</strain>
    </source>
</reference>
<dbReference type="InterPro" id="IPR036428">
    <property type="entry name" value="PCD_sf"/>
</dbReference>
<dbReference type="Gene3D" id="3.30.1360.20">
    <property type="entry name" value="Transcriptional coactivator/pterin dehydratase"/>
    <property type="match status" value="1"/>
</dbReference>
<dbReference type="InterPro" id="IPR050376">
    <property type="entry name" value="Pterin-4-alpha-carb_dehyd"/>
</dbReference>
<dbReference type="GO" id="GO:0006729">
    <property type="term" value="P:tetrahydrobiopterin biosynthetic process"/>
    <property type="evidence" value="ECO:0007669"/>
    <property type="project" value="InterPro"/>
</dbReference>
<dbReference type="NCBIfam" id="NF002016">
    <property type="entry name" value="PRK00823.1-1"/>
    <property type="match status" value="1"/>
</dbReference>
<dbReference type="RefSeq" id="WP_042556116.1">
    <property type="nucleotide sequence ID" value="NZ_JXQW01000093.1"/>
</dbReference>
<evidence type="ECO:0000256" key="2">
    <source>
        <dbReference type="ARBA" id="ARBA00006472"/>
    </source>
</evidence>
<dbReference type="HAMAP" id="MF_00434">
    <property type="entry name" value="Pterin_4_alpha"/>
    <property type="match status" value="1"/>
</dbReference>
<proteinExistence type="inferred from homology"/>
<protein>
    <recommendedName>
        <fullName evidence="4">Putative pterin-4-alpha-carbinolamine dehydratase</fullName>
        <shortName evidence="4">PHS</shortName>
        <ecNumber evidence="4">4.2.1.96</ecNumber>
    </recommendedName>
    <alternativeName>
        <fullName evidence="4">4-alpha-hydroxy-tetrahydropterin dehydratase</fullName>
    </alternativeName>
    <alternativeName>
        <fullName evidence="4">Pterin carbinolamine dehydratase</fullName>
        <shortName evidence="4">PCD</shortName>
    </alternativeName>
</protein>
<evidence type="ECO:0000256" key="1">
    <source>
        <dbReference type="ARBA" id="ARBA00001554"/>
    </source>
</evidence>
<dbReference type="EMBL" id="JXQW01000093">
    <property type="protein sequence ID" value="KIP91155.1"/>
    <property type="molecule type" value="Genomic_DNA"/>
</dbReference>
<dbReference type="CDD" id="cd00913">
    <property type="entry name" value="PCD_DCoH_subfamily_a"/>
    <property type="match status" value="1"/>
</dbReference>
<keyword evidence="3 4" id="KW-0456">Lyase</keyword>
<comment type="similarity">
    <text evidence="2 4">Belongs to the pterin-4-alpha-carbinolamine dehydratase family.</text>
</comment>
<evidence type="ECO:0000313" key="5">
    <source>
        <dbReference type="EMBL" id="KIP91155.1"/>
    </source>
</evidence>
<dbReference type="OrthoDB" id="5294615at2"/>
<dbReference type="Pfam" id="PF01329">
    <property type="entry name" value="Pterin_4a"/>
    <property type="match status" value="1"/>
</dbReference>
<dbReference type="SUPFAM" id="SSF55248">
    <property type="entry name" value="PCD-like"/>
    <property type="match status" value="1"/>
</dbReference>
<evidence type="ECO:0000256" key="3">
    <source>
        <dbReference type="ARBA" id="ARBA00023239"/>
    </source>
</evidence>
<comment type="catalytic activity">
    <reaction evidence="1 4">
        <text>(4aS,6R)-4a-hydroxy-L-erythro-5,6,7,8-tetrahydrobiopterin = (6R)-L-erythro-6,7-dihydrobiopterin + H2O</text>
        <dbReference type="Rhea" id="RHEA:11920"/>
        <dbReference type="ChEBI" id="CHEBI:15377"/>
        <dbReference type="ChEBI" id="CHEBI:15642"/>
        <dbReference type="ChEBI" id="CHEBI:43120"/>
        <dbReference type="EC" id="4.2.1.96"/>
    </reaction>
</comment>
<dbReference type="PANTHER" id="PTHR42805">
    <property type="entry name" value="PTERIN-4-ALPHA-CARBINOLAMINE DEHYDRATASE-RELATED"/>
    <property type="match status" value="1"/>
</dbReference>
<sequence length="118" mass="13280">MTDLTKATCEACNADAPKVSETELAELLRQIPDWNIEVRDGVMQLERAYAFRTFKHALAFTNAVGEIAETENHHPALLTEWGKVTVTWWSHSIKGLHRNDFIMAARTDELAKGADGRK</sequence>
<dbReference type="InterPro" id="IPR001533">
    <property type="entry name" value="Pterin_deHydtase"/>
</dbReference>
<comment type="caution">
    <text evidence="5">The sequence shown here is derived from an EMBL/GenBank/DDBJ whole genome shotgun (WGS) entry which is preliminary data.</text>
</comment>
<dbReference type="GO" id="GO:0008124">
    <property type="term" value="F:4-alpha-hydroxytetrahydrobiopterin dehydratase activity"/>
    <property type="evidence" value="ECO:0007669"/>
    <property type="project" value="UniProtKB-UniRule"/>
</dbReference>
<name>A0A0D0K297_9PSED</name>
<dbReference type="PANTHER" id="PTHR42805:SF1">
    <property type="entry name" value="PTERIN-4-ALPHA-CARBINOLAMINE DEHYDRATASE-RELATED"/>
    <property type="match status" value="1"/>
</dbReference>
<evidence type="ECO:0000256" key="4">
    <source>
        <dbReference type="HAMAP-Rule" id="MF_00434"/>
    </source>
</evidence>
<accession>A0A0D0K297</accession>
<dbReference type="AlphaFoldDB" id="A0A0D0K297"/>
<dbReference type="EC" id="4.2.1.96" evidence="4"/>
<dbReference type="Proteomes" id="UP000032068">
    <property type="component" value="Unassembled WGS sequence"/>
</dbReference>
<organism evidence="5 6">
    <name type="scientific">Pseudomonas fulva</name>
    <dbReference type="NCBI Taxonomy" id="47880"/>
    <lineage>
        <taxon>Bacteria</taxon>
        <taxon>Pseudomonadati</taxon>
        <taxon>Pseudomonadota</taxon>
        <taxon>Gammaproteobacteria</taxon>
        <taxon>Pseudomonadales</taxon>
        <taxon>Pseudomonadaceae</taxon>
        <taxon>Pseudomonas</taxon>
    </lineage>
</organism>